<dbReference type="EMBL" id="FRFC01000004">
    <property type="protein sequence ID" value="SHO47061.1"/>
    <property type="molecule type" value="Genomic_DNA"/>
</dbReference>
<dbReference type="PANTHER" id="PTHR43369:SF2">
    <property type="entry name" value="PHOSPHORIBOSYLGLYCINAMIDE FORMYLTRANSFERASE"/>
    <property type="match status" value="1"/>
</dbReference>
<protein>
    <recommendedName>
        <fullName evidence="2">phosphoribosylglycinamide formyltransferase 1</fullName>
        <ecNumber evidence="2">2.1.2.2</ecNumber>
    </recommendedName>
    <alternativeName>
        <fullName evidence="7">5'-phosphoribosylglycinamide transformylase</fullName>
    </alternativeName>
    <alternativeName>
        <fullName evidence="6">GAR transformylase</fullName>
    </alternativeName>
</protein>
<comment type="catalytic activity">
    <reaction evidence="8">
        <text>N(1)-(5-phospho-beta-D-ribosyl)glycinamide + (6R)-10-formyltetrahydrofolate = N(2)-formyl-N(1)-(5-phospho-beta-D-ribosyl)glycinamide + (6S)-5,6,7,8-tetrahydrofolate + H(+)</text>
        <dbReference type="Rhea" id="RHEA:15053"/>
        <dbReference type="ChEBI" id="CHEBI:15378"/>
        <dbReference type="ChEBI" id="CHEBI:57453"/>
        <dbReference type="ChEBI" id="CHEBI:143788"/>
        <dbReference type="ChEBI" id="CHEBI:147286"/>
        <dbReference type="ChEBI" id="CHEBI:195366"/>
        <dbReference type="EC" id="2.1.2.2"/>
    </reaction>
</comment>
<gene>
    <name evidence="10" type="ORF">NSIN_30333</name>
</gene>
<evidence type="ECO:0000256" key="2">
    <source>
        <dbReference type="ARBA" id="ARBA00012254"/>
    </source>
</evidence>
<dbReference type="GO" id="GO:0005737">
    <property type="term" value="C:cytoplasm"/>
    <property type="evidence" value="ECO:0007669"/>
    <property type="project" value="TreeGrafter"/>
</dbReference>
<dbReference type="InterPro" id="IPR004607">
    <property type="entry name" value="GART"/>
</dbReference>
<dbReference type="Proteomes" id="UP000232412">
    <property type="component" value="Unassembled WGS sequence"/>
</dbReference>
<name>A0A2H1EJ88_9ARCH</name>
<dbReference type="Pfam" id="PF00551">
    <property type="entry name" value="Formyl_trans_N"/>
    <property type="match status" value="1"/>
</dbReference>
<dbReference type="GO" id="GO:0006189">
    <property type="term" value="P:'de novo' IMP biosynthetic process"/>
    <property type="evidence" value="ECO:0007669"/>
    <property type="project" value="UniProtKB-UniPathway"/>
</dbReference>
<feature type="domain" description="Formyl transferase N-terminal" evidence="9">
    <location>
        <begin position="3"/>
        <end position="187"/>
    </location>
</feature>
<dbReference type="InterPro" id="IPR001555">
    <property type="entry name" value="GART_AS"/>
</dbReference>
<evidence type="ECO:0000313" key="11">
    <source>
        <dbReference type="Proteomes" id="UP000232412"/>
    </source>
</evidence>
<dbReference type="InterPro" id="IPR002376">
    <property type="entry name" value="Formyl_transf_N"/>
</dbReference>
<dbReference type="RefSeq" id="WP_101010566.1">
    <property type="nucleotide sequence ID" value="NZ_FRFC01000004.1"/>
</dbReference>
<dbReference type="AlphaFoldDB" id="A0A2H1EJ88"/>
<dbReference type="CDD" id="cd08645">
    <property type="entry name" value="FMT_core_GART"/>
    <property type="match status" value="1"/>
</dbReference>
<dbReference type="OrthoDB" id="27277at2157"/>
<evidence type="ECO:0000256" key="5">
    <source>
        <dbReference type="ARBA" id="ARBA00038440"/>
    </source>
</evidence>
<proteinExistence type="inferred from homology"/>
<evidence type="ECO:0000256" key="6">
    <source>
        <dbReference type="ARBA" id="ARBA00041324"/>
    </source>
</evidence>
<comment type="pathway">
    <text evidence="1">Purine metabolism; IMP biosynthesis via de novo pathway; N(2)-formyl-N(1)-(5-phospho-D-ribosyl)glycinamide from N(1)-(5-phospho-D-ribosyl)glycinamide (10-formyl THF route): step 1/1.</text>
</comment>
<evidence type="ECO:0000256" key="3">
    <source>
        <dbReference type="ARBA" id="ARBA00022679"/>
    </source>
</evidence>
<keyword evidence="3 10" id="KW-0808">Transferase</keyword>
<dbReference type="UniPathway" id="UPA00074">
    <property type="reaction ID" value="UER00126"/>
</dbReference>
<keyword evidence="11" id="KW-1185">Reference proteome</keyword>
<dbReference type="InterPro" id="IPR036477">
    <property type="entry name" value="Formyl_transf_N_sf"/>
</dbReference>
<dbReference type="NCBIfam" id="TIGR00639">
    <property type="entry name" value="PurN"/>
    <property type="match status" value="1"/>
</dbReference>
<evidence type="ECO:0000256" key="4">
    <source>
        <dbReference type="ARBA" id="ARBA00022755"/>
    </source>
</evidence>
<accession>A0A2H1EJ88</accession>
<sequence length="205" mass="22826">MLKLAILISGRGSNMEYILKSVRKNNIPIEPTVVISNNPNAKGLAIARKLGLSTEIVESNGLKGGNWEYDSKIVGILKKYKVTPQNGLICLAGFMRIISPEFIRQYKGRIMNIHPAILPSFPGLHSQRQAFEYGVKYSGCTVHFVDEGMDTGPIILQSVIKIEDNDTEDTITKKILRQEHKIYPEAVKLFANGKIKITGRKTTIS</sequence>
<dbReference type="EC" id="2.1.2.2" evidence="2"/>
<dbReference type="SUPFAM" id="SSF53328">
    <property type="entry name" value="Formyltransferase"/>
    <property type="match status" value="1"/>
</dbReference>
<evidence type="ECO:0000256" key="7">
    <source>
        <dbReference type="ARBA" id="ARBA00041682"/>
    </source>
</evidence>
<evidence type="ECO:0000256" key="8">
    <source>
        <dbReference type="ARBA" id="ARBA00047664"/>
    </source>
</evidence>
<dbReference type="HAMAP" id="MF_01930">
    <property type="entry name" value="PurN"/>
    <property type="match status" value="1"/>
</dbReference>
<evidence type="ECO:0000256" key="1">
    <source>
        <dbReference type="ARBA" id="ARBA00005054"/>
    </source>
</evidence>
<evidence type="ECO:0000259" key="9">
    <source>
        <dbReference type="Pfam" id="PF00551"/>
    </source>
</evidence>
<reference evidence="11" key="1">
    <citation type="submission" date="2016-12" db="EMBL/GenBank/DDBJ databases">
        <authorList>
            <person name="Herbold C."/>
        </authorList>
    </citation>
    <scope>NUCLEOTIDE SEQUENCE [LARGE SCALE GENOMIC DNA]</scope>
</reference>
<keyword evidence="4" id="KW-0658">Purine biosynthesis</keyword>
<evidence type="ECO:0000313" key="10">
    <source>
        <dbReference type="EMBL" id="SHO47061.1"/>
    </source>
</evidence>
<organism evidence="10 11">
    <name type="scientific">Nitrosotalea sinensis</name>
    <dbReference type="NCBI Taxonomy" id="1499975"/>
    <lineage>
        <taxon>Archaea</taxon>
        <taxon>Nitrososphaerota</taxon>
        <taxon>Nitrososphaeria</taxon>
        <taxon>Nitrosotaleales</taxon>
        <taxon>Nitrosotaleaceae</taxon>
        <taxon>Nitrosotalea</taxon>
    </lineage>
</organism>
<dbReference type="PROSITE" id="PS00373">
    <property type="entry name" value="GART"/>
    <property type="match status" value="1"/>
</dbReference>
<dbReference type="Gene3D" id="3.40.50.170">
    <property type="entry name" value="Formyl transferase, N-terminal domain"/>
    <property type="match status" value="1"/>
</dbReference>
<comment type="similarity">
    <text evidence="5">Belongs to the GART family.</text>
</comment>
<dbReference type="GO" id="GO:0004644">
    <property type="term" value="F:phosphoribosylglycinamide formyltransferase activity"/>
    <property type="evidence" value="ECO:0007669"/>
    <property type="project" value="UniProtKB-EC"/>
</dbReference>
<dbReference type="PANTHER" id="PTHR43369">
    <property type="entry name" value="PHOSPHORIBOSYLGLYCINAMIDE FORMYLTRANSFERASE"/>
    <property type="match status" value="1"/>
</dbReference>